<evidence type="ECO:0000256" key="1">
    <source>
        <dbReference type="ARBA" id="ARBA00001933"/>
    </source>
</evidence>
<dbReference type="GO" id="GO:0008483">
    <property type="term" value="F:transaminase activity"/>
    <property type="evidence" value="ECO:0007669"/>
    <property type="project" value="UniProtKB-KW"/>
</dbReference>
<dbReference type="Proteomes" id="UP001203880">
    <property type="component" value="Unassembled WGS sequence"/>
</dbReference>
<comment type="caution">
    <text evidence="4">The sequence shown here is derived from an EMBL/GenBank/DDBJ whole genome shotgun (WGS) entry which is preliminary data.</text>
</comment>
<protein>
    <submittedName>
        <fullName evidence="4">Aminotransferase class III-fold pyridoxal phosphate-dependent enzyme</fullName>
    </submittedName>
</protein>
<dbReference type="CDD" id="cd00610">
    <property type="entry name" value="OAT_like"/>
    <property type="match status" value="1"/>
</dbReference>
<dbReference type="InterPro" id="IPR015421">
    <property type="entry name" value="PyrdxlP-dep_Trfase_major"/>
</dbReference>
<dbReference type="SUPFAM" id="SSF53383">
    <property type="entry name" value="PLP-dependent transferases"/>
    <property type="match status" value="1"/>
</dbReference>
<keyword evidence="5" id="KW-1185">Reference proteome</keyword>
<dbReference type="PANTHER" id="PTHR11986:SF112">
    <property type="entry name" value="PUTRESCINE AMINOTRANSFERASE"/>
    <property type="match status" value="1"/>
</dbReference>
<accession>A0ABT0Q8F6</accession>
<sequence>MTKKTTATATATSGDNYRSHILDFNHKHLIPHRLDTFRKAGVEILIGEREGYEFKDVNGKSFLDFHLNGGTYNFGHRHPEFLAALQEGLKKYDIGNHHFPSGPRAEFAEALIAAAPGDMPFVSFASSGSEAVDLAIKVARQTTGRRAIVAFDCAYHGRSGLSGAAGDASTAAYFLSDNPEVFLTVPFNDLDAMERVLSTGQVAAALIETIPATAGFMSPDPGYLQGVADLCRKHGTLYISDEVQTGLMRTGDLWGTQTFGVEPDLMVTGKGVGGGIYPFAALLMSDRCSTYLKEYGWGHVTTFGGSELGCIVSRKVIEVAQRPEVAENVAKLSAYFKTTFAELQARHPHLEKVHQNGVVIGLKTSYAEGGIILMKELVERGVWAIFAGFDMSTLQFKPGVLLDMETAKKGMERLDDALAAMADLPIPKAEPRPKAPIASSIPQIDVSDEVVQDLERAVDAHLQAPDFHPLKTIGQGEICVTVAFPKENPVAAFKRLPPFPNRARAEAYLGVVNDYISSMEKAGCPVVPTEGRFVATSQDGVGLYLCQPLMSKDQLVSNILRAATPDVDHPVLNAVLETTKNATSSTLGIDAQVSNWVWLDGKAMQIDVSTPFMRTSAGKEILDLDTIMKPYPALLRPYLRRFMAPELLKSYYDLRENYIDLLGNLNREGMPQWIDPTLVAANRWLPSNAQITREEVDKAYKTDAGSYELAYRLKLVNAWWMRNVRRTAYPFILQKPEKR</sequence>
<dbReference type="RefSeq" id="WP_249713030.1">
    <property type="nucleotide sequence ID" value="NZ_JAMFMB010000039.1"/>
</dbReference>
<name>A0ABT0Q8F6_9RHOB</name>
<dbReference type="Pfam" id="PF00202">
    <property type="entry name" value="Aminotran_3"/>
    <property type="match status" value="1"/>
</dbReference>
<dbReference type="InterPro" id="IPR015422">
    <property type="entry name" value="PyrdxlP-dep_Trfase_small"/>
</dbReference>
<evidence type="ECO:0000256" key="2">
    <source>
        <dbReference type="ARBA" id="ARBA00022576"/>
    </source>
</evidence>
<dbReference type="InterPro" id="IPR050103">
    <property type="entry name" value="Class-III_PLP-dep_AT"/>
</dbReference>
<dbReference type="InterPro" id="IPR005814">
    <property type="entry name" value="Aminotrans_3"/>
</dbReference>
<evidence type="ECO:0000313" key="4">
    <source>
        <dbReference type="EMBL" id="MCL6285837.1"/>
    </source>
</evidence>
<reference evidence="4" key="1">
    <citation type="submission" date="2022-05" db="EMBL/GenBank/DDBJ databases">
        <authorList>
            <person name="Park J.-S."/>
        </authorList>
    </citation>
    <scope>NUCLEOTIDE SEQUENCE</scope>
    <source>
        <strain evidence="4">2012CJ41-6</strain>
    </source>
</reference>
<dbReference type="PROSITE" id="PS00600">
    <property type="entry name" value="AA_TRANSFER_CLASS_3"/>
    <property type="match status" value="1"/>
</dbReference>
<comment type="cofactor">
    <cofactor evidence="1">
        <name>pyridoxal 5'-phosphate</name>
        <dbReference type="ChEBI" id="CHEBI:597326"/>
    </cofactor>
</comment>
<dbReference type="Pfam" id="PF19709">
    <property type="entry name" value="DUF6206"/>
    <property type="match status" value="1"/>
</dbReference>
<dbReference type="InterPro" id="IPR049704">
    <property type="entry name" value="Aminotrans_3_PPA_site"/>
</dbReference>
<evidence type="ECO:0000256" key="3">
    <source>
        <dbReference type="ARBA" id="ARBA00022898"/>
    </source>
</evidence>
<keyword evidence="3" id="KW-0663">Pyridoxal phosphate</keyword>
<keyword evidence="2 4" id="KW-0032">Aminotransferase</keyword>
<keyword evidence="2 4" id="KW-0808">Transferase</keyword>
<dbReference type="InterPro" id="IPR045780">
    <property type="entry name" value="DUF6206"/>
</dbReference>
<gene>
    <name evidence="4" type="ORF">M3P21_20150</name>
</gene>
<dbReference type="InterPro" id="IPR015424">
    <property type="entry name" value="PyrdxlP-dep_Trfase"/>
</dbReference>
<dbReference type="Gene3D" id="3.90.1150.10">
    <property type="entry name" value="Aspartate Aminotransferase, domain 1"/>
    <property type="match status" value="1"/>
</dbReference>
<evidence type="ECO:0000313" key="5">
    <source>
        <dbReference type="Proteomes" id="UP001203880"/>
    </source>
</evidence>
<organism evidence="4 5">
    <name type="scientific">Ruegeria spongiae</name>
    <dbReference type="NCBI Taxonomy" id="2942209"/>
    <lineage>
        <taxon>Bacteria</taxon>
        <taxon>Pseudomonadati</taxon>
        <taxon>Pseudomonadota</taxon>
        <taxon>Alphaproteobacteria</taxon>
        <taxon>Rhodobacterales</taxon>
        <taxon>Roseobacteraceae</taxon>
        <taxon>Ruegeria</taxon>
    </lineage>
</organism>
<dbReference type="EMBL" id="JAMFMB010000039">
    <property type="protein sequence ID" value="MCL6285837.1"/>
    <property type="molecule type" value="Genomic_DNA"/>
</dbReference>
<dbReference type="Gene3D" id="3.40.640.10">
    <property type="entry name" value="Type I PLP-dependent aspartate aminotransferase-like (Major domain)"/>
    <property type="match status" value="1"/>
</dbReference>
<proteinExistence type="predicted"/>
<dbReference type="PANTHER" id="PTHR11986">
    <property type="entry name" value="AMINOTRANSFERASE CLASS III"/>
    <property type="match status" value="1"/>
</dbReference>